<keyword evidence="2" id="KW-1185">Reference proteome</keyword>
<comment type="caution">
    <text evidence="1">The sequence shown here is derived from an EMBL/GenBank/DDBJ whole genome shotgun (WGS) entry which is preliminary data.</text>
</comment>
<reference evidence="1" key="2">
    <citation type="submission" date="2023-06" db="EMBL/GenBank/DDBJ databases">
        <authorList>
            <person name="Ma L."/>
            <person name="Liu K.-W."/>
            <person name="Li Z."/>
            <person name="Hsiao Y.-Y."/>
            <person name="Qi Y."/>
            <person name="Fu T."/>
            <person name="Tang G."/>
            <person name="Zhang D."/>
            <person name="Sun W.-H."/>
            <person name="Liu D.-K."/>
            <person name="Li Y."/>
            <person name="Chen G.-Z."/>
            <person name="Liu X.-D."/>
            <person name="Liao X.-Y."/>
            <person name="Jiang Y.-T."/>
            <person name="Yu X."/>
            <person name="Hao Y."/>
            <person name="Huang J."/>
            <person name="Zhao X.-W."/>
            <person name="Ke S."/>
            <person name="Chen Y.-Y."/>
            <person name="Wu W.-L."/>
            <person name="Hsu J.-L."/>
            <person name="Lin Y.-F."/>
            <person name="Huang M.-D."/>
            <person name="Li C.-Y."/>
            <person name="Huang L."/>
            <person name="Wang Z.-W."/>
            <person name="Zhao X."/>
            <person name="Zhong W.-Y."/>
            <person name="Peng D.-H."/>
            <person name="Ahmad S."/>
            <person name="Lan S."/>
            <person name="Zhang J.-S."/>
            <person name="Tsai W.-C."/>
            <person name="Van De Peer Y."/>
            <person name="Liu Z.-J."/>
        </authorList>
    </citation>
    <scope>NUCLEOTIDE SEQUENCE</scope>
    <source>
        <strain evidence="1">CP</strain>
        <tissue evidence="1">Leaves</tissue>
    </source>
</reference>
<evidence type="ECO:0000313" key="2">
    <source>
        <dbReference type="Proteomes" id="UP001180020"/>
    </source>
</evidence>
<sequence length="57" mass="6186">MSYNCKSSDSLSAISPFKSLAKLFLRGSYGRRDKTSAPKEKTTASLAVCVSMPRALK</sequence>
<name>A0AAV9C6E9_ACOCL</name>
<dbReference type="AlphaFoldDB" id="A0AAV9C6E9"/>
<evidence type="ECO:0000313" key="1">
    <source>
        <dbReference type="EMBL" id="KAK1284277.1"/>
    </source>
</evidence>
<dbReference type="EMBL" id="JAUJYO010000021">
    <property type="protein sequence ID" value="KAK1284277.1"/>
    <property type="molecule type" value="Genomic_DNA"/>
</dbReference>
<protein>
    <submittedName>
        <fullName evidence="1">Uncharacterized protein</fullName>
    </submittedName>
</protein>
<dbReference type="Proteomes" id="UP001180020">
    <property type="component" value="Unassembled WGS sequence"/>
</dbReference>
<organism evidence="1 2">
    <name type="scientific">Acorus calamus</name>
    <name type="common">Sweet flag</name>
    <dbReference type="NCBI Taxonomy" id="4465"/>
    <lineage>
        <taxon>Eukaryota</taxon>
        <taxon>Viridiplantae</taxon>
        <taxon>Streptophyta</taxon>
        <taxon>Embryophyta</taxon>
        <taxon>Tracheophyta</taxon>
        <taxon>Spermatophyta</taxon>
        <taxon>Magnoliopsida</taxon>
        <taxon>Liliopsida</taxon>
        <taxon>Acoraceae</taxon>
        <taxon>Acorus</taxon>
    </lineage>
</organism>
<proteinExistence type="predicted"/>
<reference evidence="1" key="1">
    <citation type="journal article" date="2023" name="Nat. Commun.">
        <title>Diploid and tetraploid genomes of Acorus and the evolution of monocots.</title>
        <authorList>
            <person name="Ma L."/>
            <person name="Liu K.W."/>
            <person name="Li Z."/>
            <person name="Hsiao Y.Y."/>
            <person name="Qi Y."/>
            <person name="Fu T."/>
            <person name="Tang G.D."/>
            <person name="Zhang D."/>
            <person name="Sun W.H."/>
            <person name="Liu D.K."/>
            <person name="Li Y."/>
            <person name="Chen G.Z."/>
            <person name="Liu X.D."/>
            <person name="Liao X.Y."/>
            <person name="Jiang Y.T."/>
            <person name="Yu X."/>
            <person name="Hao Y."/>
            <person name="Huang J."/>
            <person name="Zhao X.W."/>
            <person name="Ke S."/>
            <person name="Chen Y.Y."/>
            <person name="Wu W.L."/>
            <person name="Hsu J.L."/>
            <person name="Lin Y.F."/>
            <person name="Huang M.D."/>
            <person name="Li C.Y."/>
            <person name="Huang L."/>
            <person name="Wang Z.W."/>
            <person name="Zhao X."/>
            <person name="Zhong W.Y."/>
            <person name="Peng D.H."/>
            <person name="Ahmad S."/>
            <person name="Lan S."/>
            <person name="Zhang J.S."/>
            <person name="Tsai W.C."/>
            <person name="Van de Peer Y."/>
            <person name="Liu Z.J."/>
        </authorList>
    </citation>
    <scope>NUCLEOTIDE SEQUENCE</scope>
    <source>
        <strain evidence="1">CP</strain>
    </source>
</reference>
<accession>A0AAV9C6E9</accession>
<gene>
    <name evidence="1" type="ORF">QJS10_CPB21g00559</name>
</gene>